<organism evidence="1 2">
    <name type="scientific">Lindgomyces ingoldianus</name>
    <dbReference type="NCBI Taxonomy" id="673940"/>
    <lineage>
        <taxon>Eukaryota</taxon>
        <taxon>Fungi</taxon>
        <taxon>Dikarya</taxon>
        <taxon>Ascomycota</taxon>
        <taxon>Pezizomycotina</taxon>
        <taxon>Dothideomycetes</taxon>
        <taxon>Pleosporomycetidae</taxon>
        <taxon>Pleosporales</taxon>
        <taxon>Lindgomycetaceae</taxon>
        <taxon>Lindgomyces</taxon>
    </lineage>
</organism>
<proteinExistence type="predicted"/>
<accession>A0ACB6QDS8</accession>
<evidence type="ECO:0000313" key="1">
    <source>
        <dbReference type="EMBL" id="KAF2465076.1"/>
    </source>
</evidence>
<dbReference type="EMBL" id="MU003532">
    <property type="protein sequence ID" value="KAF2465076.1"/>
    <property type="molecule type" value="Genomic_DNA"/>
</dbReference>
<gene>
    <name evidence="1" type="ORF">BDR25DRAFT_240803</name>
</gene>
<evidence type="ECO:0000313" key="2">
    <source>
        <dbReference type="Proteomes" id="UP000799755"/>
    </source>
</evidence>
<dbReference type="Proteomes" id="UP000799755">
    <property type="component" value="Unassembled WGS sequence"/>
</dbReference>
<keyword evidence="2" id="KW-1185">Reference proteome</keyword>
<protein>
    <submittedName>
        <fullName evidence="1">Uncharacterized protein</fullName>
    </submittedName>
</protein>
<sequence>MKFCFRIDEIAQSSSDTVFDEYGIRFPPSEPEGHRRAGGGISGAYWCCTGAKVYEIPTLPQGVARYKTFSMYYYGGVGFWILRGDAVNPKDKEVWHPLTFDWDYKDSSSFLTLFGAHGTLLVQREKQEWPHILLPSIHHTTSMTPYETYGGLCGELPIFLGLMAFSVRKEDLQDILPTLYREGKWATHKYPHGRTYFHSSV</sequence>
<name>A0ACB6QDS8_9PLEO</name>
<reference evidence="1" key="1">
    <citation type="journal article" date="2020" name="Stud. Mycol.">
        <title>101 Dothideomycetes genomes: a test case for predicting lifestyles and emergence of pathogens.</title>
        <authorList>
            <person name="Haridas S."/>
            <person name="Albert R."/>
            <person name="Binder M."/>
            <person name="Bloem J."/>
            <person name="Labutti K."/>
            <person name="Salamov A."/>
            <person name="Andreopoulos B."/>
            <person name="Baker S."/>
            <person name="Barry K."/>
            <person name="Bills G."/>
            <person name="Bluhm B."/>
            <person name="Cannon C."/>
            <person name="Castanera R."/>
            <person name="Culley D."/>
            <person name="Daum C."/>
            <person name="Ezra D."/>
            <person name="Gonzalez J."/>
            <person name="Henrissat B."/>
            <person name="Kuo A."/>
            <person name="Liang C."/>
            <person name="Lipzen A."/>
            <person name="Lutzoni F."/>
            <person name="Magnuson J."/>
            <person name="Mondo S."/>
            <person name="Nolan M."/>
            <person name="Ohm R."/>
            <person name="Pangilinan J."/>
            <person name="Park H.-J."/>
            <person name="Ramirez L."/>
            <person name="Alfaro M."/>
            <person name="Sun H."/>
            <person name="Tritt A."/>
            <person name="Yoshinaga Y."/>
            <person name="Zwiers L.-H."/>
            <person name="Turgeon B."/>
            <person name="Goodwin S."/>
            <person name="Spatafora J."/>
            <person name="Crous P."/>
            <person name="Grigoriev I."/>
        </authorList>
    </citation>
    <scope>NUCLEOTIDE SEQUENCE</scope>
    <source>
        <strain evidence="1">ATCC 200398</strain>
    </source>
</reference>
<comment type="caution">
    <text evidence="1">The sequence shown here is derived from an EMBL/GenBank/DDBJ whole genome shotgun (WGS) entry which is preliminary data.</text>
</comment>